<evidence type="ECO:0000313" key="3">
    <source>
        <dbReference type="Proteomes" id="UP001211065"/>
    </source>
</evidence>
<reference evidence="2" key="1">
    <citation type="submission" date="2020-05" db="EMBL/GenBank/DDBJ databases">
        <title>Phylogenomic resolution of chytrid fungi.</title>
        <authorList>
            <person name="Stajich J.E."/>
            <person name="Amses K."/>
            <person name="Simmons R."/>
            <person name="Seto K."/>
            <person name="Myers J."/>
            <person name="Bonds A."/>
            <person name="Quandt C.A."/>
            <person name="Barry K."/>
            <person name="Liu P."/>
            <person name="Grigoriev I."/>
            <person name="Longcore J.E."/>
            <person name="James T.Y."/>
        </authorList>
    </citation>
    <scope>NUCLEOTIDE SEQUENCE</scope>
    <source>
        <strain evidence="2">JEL0476</strain>
    </source>
</reference>
<proteinExistence type="predicted"/>
<keyword evidence="1" id="KW-0732">Signal</keyword>
<feature type="signal peptide" evidence="1">
    <location>
        <begin position="1"/>
        <end position="23"/>
    </location>
</feature>
<sequence>MKFQVIFSVLVAETLCRPQLSNGIPDPNVCDSIRFQGCLTPCFGDDTGVCSINCAVQHPACIKEGFAALGEAIRKDFEKTAAFADEIQKLGLPI</sequence>
<evidence type="ECO:0000313" key="2">
    <source>
        <dbReference type="EMBL" id="KAJ3215162.1"/>
    </source>
</evidence>
<dbReference type="EMBL" id="JADGJW010000563">
    <property type="protein sequence ID" value="KAJ3215162.1"/>
    <property type="molecule type" value="Genomic_DNA"/>
</dbReference>
<accession>A0AAD5XWY3</accession>
<feature type="chain" id="PRO_5042154717" evidence="1">
    <location>
        <begin position="24"/>
        <end position="94"/>
    </location>
</feature>
<name>A0AAD5XWY3_9FUNG</name>
<protein>
    <submittedName>
        <fullName evidence="2">Uncharacterized protein</fullName>
    </submittedName>
</protein>
<evidence type="ECO:0000256" key="1">
    <source>
        <dbReference type="SAM" id="SignalP"/>
    </source>
</evidence>
<organism evidence="2 3">
    <name type="scientific">Clydaea vesicula</name>
    <dbReference type="NCBI Taxonomy" id="447962"/>
    <lineage>
        <taxon>Eukaryota</taxon>
        <taxon>Fungi</taxon>
        <taxon>Fungi incertae sedis</taxon>
        <taxon>Chytridiomycota</taxon>
        <taxon>Chytridiomycota incertae sedis</taxon>
        <taxon>Chytridiomycetes</taxon>
        <taxon>Lobulomycetales</taxon>
        <taxon>Lobulomycetaceae</taxon>
        <taxon>Clydaea</taxon>
    </lineage>
</organism>
<keyword evidence="3" id="KW-1185">Reference proteome</keyword>
<dbReference type="AlphaFoldDB" id="A0AAD5XWY3"/>
<gene>
    <name evidence="2" type="ORF">HK099_006493</name>
</gene>
<comment type="caution">
    <text evidence="2">The sequence shown here is derived from an EMBL/GenBank/DDBJ whole genome shotgun (WGS) entry which is preliminary data.</text>
</comment>
<dbReference type="Proteomes" id="UP001211065">
    <property type="component" value="Unassembled WGS sequence"/>
</dbReference>